<dbReference type="RefSeq" id="WP_094020641.1">
    <property type="nucleotide sequence ID" value="NZ_FXYF01000004.1"/>
</dbReference>
<dbReference type="InterPro" id="IPR003509">
    <property type="entry name" value="UPF0102_YraN-like"/>
</dbReference>
<evidence type="ECO:0000313" key="3">
    <source>
        <dbReference type="EMBL" id="SMX38964.1"/>
    </source>
</evidence>
<evidence type="ECO:0000313" key="4">
    <source>
        <dbReference type="Proteomes" id="UP000207598"/>
    </source>
</evidence>
<comment type="similarity">
    <text evidence="1 2">Belongs to the UPF0102 family.</text>
</comment>
<dbReference type="Gene3D" id="3.40.1350.10">
    <property type="match status" value="1"/>
</dbReference>
<proteinExistence type="inferred from homology"/>
<keyword evidence="4" id="KW-1185">Reference proteome</keyword>
<evidence type="ECO:0000256" key="2">
    <source>
        <dbReference type="HAMAP-Rule" id="MF_00048"/>
    </source>
</evidence>
<gene>
    <name evidence="3" type="ORF">MAA8898_01809</name>
</gene>
<dbReference type="PANTHER" id="PTHR34039">
    <property type="entry name" value="UPF0102 PROTEIN YRAN"/>
    <property type="match status" value="1"/>
</dbReference>
<protein>
    <recommendedName>
        <fullName evidence="2">UPF0102 protein MAA8898_01809</fullName>
    </recommendedName>
</protein>
<dbReference type="EMBL" id="FXYF01000004">
    <property type="protein sequence ID" value="SMX38964.1"/>
    <property type="molecule type" value="Genomic_DNA"/>
</dbReference>
<dbReference type="InterPro" id="IPR011856">
    <property type="entry name" value="tRNA_endonuc-like_dom_sf"/>
</dbReference>
<dbReference type="Proteomes" id="UP000207598">
    <property type="component" value="Unassembled WGS sequence"/>
</dbReference>
<accession>A0A238K958</accession>
<dbReference type="InterPro" id="IPR011335">
    <property type="entry name" value="Restrct_endonuc-II-like"/>
</dbReference>
<dbReference type="AlphaFoldDB" id="A0A238K958"/>
<organism evidence="3 4">
    <name type="scientific">Maliponia aquimaris</name>
    <dbReference type="NCBI Taxonomy" id="1673631"/>
    <lineage>
        <taxon>Bacteria</taxon>
        <taxon>Pseudomonadati</taxon>
        <taxon>Pseudomonadota</taxon>
        <taxon>Alphaproteobacteria</taxon>
        <taxon>Rhodobacterales</taxon>
        <taxon>Paracoccaceae</taxon>
        <taxon>Maliponia</taxon>
    </lineage>
</organism>
<dbReference type="GO" id="GO:0003676">
    <property type="term" value="F:nucleic acid binding"/>
    <property type="evidence" value="ECO:0007669"/>
    <property type="project" value="InterPro"/>
</dbReference>
<dbReference type="PANTHER" id="PTHR34039:SF1">
    <property type="entry name" value="UPF0102 PROTEIN YRAN"/>
    <property type="match status" value="1"/>
</dbReference>
<name>A0A238K958_9RHOB</name>
<dbReference type="SUPFAM" id="SSF52980">
    <property type="entry name" value="Restriction endonuclease-like"/>
    <property type="match status" value="1"/>
</dbReference>
<evidence type="ECO:0000256" key="1">
    <source>
        <dbReference type="ARBA" id="ARBA00006738"/>
    </source>
</evidence>
<dbReference type="OrthoDB" id="9812968at2"/>
<dbReference type="Pfam" id="PF02021">
    <property type="entry name" value="UPF0102"/>
    <property type="match status" value="1"/>
</dbReference>
<sequence>MALDFVTGCAGGLRDRQATGRTGYLSGMAAEDRVERDYARRGYPAIARRWRGQAGEVDLVLRDGDGLVFVEVKQSRSFARAVERLTARQVARLVQAAEEFVGTQPRGSLTEVRFDVALVDGTGQLRVIENALAG</sequence>
<dbReference type="HAMAP" id="MF_00048">
    <property type="entry name" value="UPF0102"/>
    <property type="match status" value="1"/>
</dbReference>
<reference evidence="3 4" key="1">
    <citation type="submission" date="2017-05" db="EMBL/GenBank/DDBJ databases">
        <authorList>
            <person name="Song R."/>
            <person name="Chenine A.L."/>
            <person name="Ruprecht R.M."/>
        </authorList>
    </citation>
    <scope>NUCLEOTIDE SEQUENCE [LARGE SCALE GENOMIC DNA]</scope>
    <source>
        <strain evidence="3 4">CECT 8898</strain>
    </source>
</reference>